<dbReference type="PANTHER" id="PTHR31751:SF42">
    <property type="entry name" value="PROTEIN CBG10204"/>
    <property type="match status" value="1"/>
</dbReference>
<dbReference type="PANTHER" id="PTHR31751">
    <property type="entry name" value="SI:CH211-108C17.2-RELATED-RELATED"/>
    <property type="match status" value="1"/>
</dbReference>
<dbReference type="InParanoid" id="A0A671TX43"/>
<proteinExistence type="predicted"/>
<evidence type="ECO:0000313" key="1">
    <source>
        <dbReference type="Ensembl" id="ENSSAUP00010006528.1"/>
    </source>
</evidence>
<dbReference type="Proteomes" id="UP000472265">
    <property type="component" value="Chromosome 18"/>
</dbReference>
<dbReference type="OMA" id="HTSICKH"/>
<reference evidence="1" key="1">
    <citation type="submission" date="2021-04" db="EMBL/GenBank/DDBJ databases">
        <authorList>
            <consortium name="Wellcome Sanger Institute Data Sharing"/>
        </authorList>
    </citation>
    <scope>NUCLEOTIDE SEQUENCE [LARGE SCALE GENOMIC DNA]</scope>
</reference>
<dbReference type="GeneTree" id="ENSGT00940000163969"/>
<sequence>DIQEGLKRSVRFLDEQHMHVSALIMDRNRQVKMRTCHFFDIWHIGKSMFLDQCSFRECEDLKLWRPAVINHLYWAAASTPDGDPDVMEAKWNCMVNHVQDIHEHGTPAFLSCAHPPLEGEARNKQWLEPANNDYTLSPQHQIFSLEAFHSLILHFAPKHTGFSFLGMYSRLLLAALHFNSNGSREVAQTSDGEVYYAVRYPRLRKGGWVVRPVKEKPSYG</sequence>
<name>A0A671TX43_SPAAU</name>
<dbReference type="Ensembl" id="ENSSAUT00010007025.1">
    <property type="protein sequence ID" value="ENSSAUP00010006528.1"/>
    <property type="gene ID" value="ENSSAUG00010003315.1"/>
</dbReference>
<keyword evidence="2" id="KW-1185">Reference proteome</keyword>
<reference evidence="1" key="2">
    <citation type="submission" date="2025-08" db="UniProtKB">
        <authorList>
            <consortium name="Ensembl"/>
        </authorList>
    </citation>
    <scope>IDENTIFICATION</scope>
</reference>
<reference evidence="1" key="3">
    <citation type="submission" date="2025-09" db="UniProtKB">
        <authorList>
            <consortium name="Ensembl"/>
        </authorList>
    </citation>
    <scope>IDENTIFICATION</scope>
</reference>
<organism evidence="1 2">
    <name type="scientific">Sparus aurata</name>
    <name type="common">Gilthead sea bream</name>
    <dbReference type="NCBI Taxonomy" id="8175"/>
    <lineage>
        <taxon>Eukaryota</taxon>
        <taxon>Metazoa</taxon>
        <taxon>Chordata</taxon>
        <taxon>Craniata</taxon>
        <taxon>Vertebrata</taxon>
        <taxon>Euteleostomi</taxon>
        <taxon>Actinopterygii</taxon>
        <taxon>Neopterygii</taxon>
        <taxon>Teleostei</taxon>
        <taxon>Neoteleostei</taxon>
        <taxon>Acanthomorphata</taxon>
        <taxon>Eupercaria</taxon>
        <taxon>Spariformes</taxon>
        <taxon>Sparidae</taxon>
        <taxon>Sparus</taxon>
    </lineage>
</organism>
<dbReference type="AlphaFoldDB" id="A0A671TX43"/>
<evidence type="ECO:0000313" key="2">
    <source>
        <dbReference type="Proteomes" id="UP000472265"/>
    </source>
</evidence>
<accession>A0A671TX43</accession>
<protein>
    <submittedName>
        <fullName evidence="1">Uncharacterized protein</fullName>
    </submittedName>
</protein>